<gene>
    <name evidence="1" type="ORF">LCGC14_2041730</name>
</gene>
<accession>A0A0F9FEC1</accession>
<proteinExistence type="predicted"/>
<dbReference type="EMBL" id="LAZR01023952">
    <property type="protein sequence ID" value="KKL76756.1"/>
    <property type="molecule type" value="Genomic_DNA"/>
</dbReference>
<reference evidence="1" key="1">
    <citation type="journal article" date="2015" name="Nature">
        <title>Complex archaea that bridge the gap between prokaryotes and eukaryotes.</title>
        <authorList>
            <person name="Spang A."/>
            <person name="Saw J.H."/>
            <person name="Jorgensen S.L."/>
            <person name="Zaremba-Niedzwiedzka K."/>
            <person name="Martijn J."/>
            <person name="Lind A.E."/>
            <person name="van Eijk R."/>
            <person name="Schleper C."/>
            <person name="Guy L."/>
            <person name="Ettema T.J."/>
        </authorList>
    </citation>
    <scope>NUCLEOTIDE SEQUENCE</scope>
</reference>
<sequence length="88" mass="10692">MSDPTYRCSKCDRERENCSCVTKQSAPVINKYTLIFYQDGEELSRMRSLAKRRKERVQVLEELLEYYRQDVRVLFQRCESYRKRLIDA</sequence>
<evidence type="ECO:0000313" key="1">
    <source>
        <dbReference type="EMBL" id="KKL76756.1"/>
    </source>
</evidence>
<protein>
    <submittedName>
        <fullName evidence="1">Uncharacterized protein</fullName>
    </submittedName>
</protein>
<comment type="caution">
    <text evidence="1">The sequence shown here is derived from an EMBL/GenBank/DDBJ whole genome shotgun (WGS) entry which is preliminary data.</text>
</comment>
<dbReference type="AlphaFoldDB" id="A0A0F9FEC1"/>
<name>A0A0F9FEC1_9ZZZZ</name>
<organism evidence="1">
    <name type="scientific">marine sediment metagenome</name>
    <dbReference type="NCBI Taxonomy" id="412755"/>
    <lineage>
        <taxon>unclassified sequences</taxon>
        <taxon>metagenomes</taxon>
        <taxon>ecological metagenomes</taxon>
    </lineage>
</organism>